<protein>
    <submittedName>
        <fullName evidence="1">DUF2617 family protein</fullName>
    </submittedName>
</protein>
<name>A0A417Z7V2_9MICO</name>
<organism evidence="1 2">
    <name type="scientific">Dermacoccus abyssi</name>
    <dbReference type="NCBI Taxonomy" id="322596"/>
    <lineage>
        <taxon>Bacteria</taxon>
        <taxon>Bacillati</taxon>
        <taxon>Actinomycetota</taxon>
        <taxon>Actinomycetes</taxon>
        <taxon>Micrococcales</taxon>
        <taxon>Dermacoccaceae</taxon>
        <taxon>Dermacoccus</taxon>
    </lineage>
</organism>
<proteinExistence type="predicted"/>
<evidence type="ECO:0000313" key="1">
    <source>
        <dbReference type="EMBL" id="RHW46711.1"/>
    </source>
</evidence>
<gene>
    <name evidence="1" type="ORF">D1832_05645</name>
</gene>
<dbReference type="InterPro" id="IPR024486">
    <property type="entry name" value="DUF2617"/>
</dbReference>
<evidence type="ECO:0000313" key="2">
    <source>
        <dbReference type="Proteomes" id="UP000285376"/>
    </source>
</evidence>
<dbReference type="EMBL" id="QWLM01000004">
    <property type="protein sequence ID" value="RHW46711.1"/>
    <property type="molecule type" value="Genomic_DNA"/>
</dbReference>
<accession>A0A417Z7V2</accession>
<comment type="caution">
    <text evidence="1">The sequence shown here is derived from an EMBL/GenBank/DDBJ whole genome shotgun (WGS) entry which is preliminary data.</text>
</comment>
<dbReference type="Pfam" id="PF10936">
    <property type="entry name" value="DUF2617"/>
    <property type="match status" value="1"/>
</dbReference>
<sequence length="187" mass="20292">MGAVDRPSHPGVRRAGHRGFVVTLHAIASPFVDTRAADLRLGLGLAPVEPLATCFVAGADLRVLGASHQVVVETEGVTFSETIAYLPNVSLPLPSQHAAPGYALRSRVTHLTPHALREEVDALVRSLADRDDAVVARFPGHELAVTALVAERRDDVLTWRTWHVYPQHGELVETASSLDLQRRRDPA</sequence>
<dbReference type="Proteomes" id="UP000285376">
    <property type="component" value="Unassembled WGS sequence"/>
</dbReference>
<dbReference type="AlphaFoldDB" id="A0A417Z7V2"/>
<reference evidence="1 2" key="1">
    <citation type="submission" date="2018-08" db="EMBL/GenBank/DDBJ databases">
        <title>Whole genome sequence analysis of Dermacoccus abyssi bacteria isolated from Deep Mariana trench Micromonospora spp reveals genes involved in the environmental adaptation and production of secondary metabolites.</title>
        <authorList>
            <person name="Abdel-Mageed W.M."/>
            <person name="Lehri B."/>
            <person name="Nouioui I."/>
            <person name="Goodfellow I."/>
            <person name="Jaspars M."/>
            <person name="Karlyshev A."/>
        </authorList>
    </citation>
    <scope>NUCLEOTIDE SEQUENCE [LARGE SCALE GENOMIC DNA]</scope>
    <source>
        <strain evidence="1 2">MT1.1</strain>
    </source>
</reference>